<comment type="caution">
    <text evidence="2">The sequence shown here is derived from an EMBL/GenBank/DDBJ whole genome shotgun (WGS) entry which is preliminary data.</text>
</comment>
<feature type="region of interest" description="Disordered" evidence="1">
    <location>
        <begin position="1"/>
        <end position="36"/>
    </location>
</feature>
<evidence type="ECO:0000313" key="2">
    <source>
        <dbReference type="EMBL" id="MDQ1027784.1"/>
    </source>
</evidence>
<evidence type="ECO:0000256" key="1">
    <source>
        <dbReference type="SAM" id="MobiDB-lite"/>
    </source>
</evidence>
<gene>
    <name evidence="2" type="ORF">QF035_005366</name>
</gene>
<keyword evidence="3" id="KW-1185">Reference proteome</keyword>
<protein>
    <submittedName>
        <fullName evidence="2">Uncharacterized protein</fullName>
    </submittedName>
</protein>
<proteinExistence type="predicted"/>
<dbReference type="Proteomes" id="UP001230328">
    <property type="component" value="Unassembled WGS sequence"/>
</dbReference>
<accession>A0ABU0SW57</accession>
<reference evidence="2 3" key="1">
    <citation type="submission" date="2023-07" db="EMBL/GenBank/DDBJ databases">
        <title>Comparative genomics of wheat-associated soil bacteria to identify genetic determinants of phenazine resistance.</title>
        <authorList>
            <person name="Mouncey N."/>
        </authorList>
    </citation>
    <scope>NUCLEOTIDE SEQUENCE [LARGE SCALE GENOMIC DNA]</scope>
    <source>
        <strain evidence="2 3">V2I4</strain>
    </source>
</reference>
<sequence length="36" mass="3907">MPSGFQPVDRATNRAPDGQSLRQVDPPRDTSPALTQ</sequence>
<evidence type="ECO:0000313" key="3">
    <source>
        <dbReference type="Proteomes" id="UP001230328"/>
    </source>
</evidence>
<organism evidence="2 3">
    <name type="scientific">Streptomyces umbrinus</name>
    <dbReference type="NCBI Taxonomy" id="67370"/>
    <lineage>
        <taxon>Bacteria</taxon>
        <taxon>Bacillati</taxon>
        <taxon>Actinomycetota</taxon>
        <taxon>Actinomycetes</taxon>
        <taxon>Kitasatosporales</taxon>
        <taxon>Streptomycetaceae</taxon>
        <taxon>Streptomyces</taxon>
        <taxon>Streptomyces phaeochromogenes group</taxon>
    </lineage>
</organism>
<name>A0ABU0SW57_9ACTN</name>
<dbReference type="EMBL" id="JAUSZI010000002">
    <property type="protein sequence ID" value="MDQ1027784.1"/>
    <property type="molecule type" value="Genomic_DNA"/>
</dbReference>